<feature type="region of interest" description="Disordered" evidence="1">
    <location>
        <begin position="1"/>
        <end position="21"/>
    </location>
</feature>
<gene>
    <name evidence="2" type="ORF">ERJ68_08530</name>
</gene>
<feature type="region of interest" description="Disordered" evidence="1">
    <location>
        <begin position="34"/>
        <end position="69"/>
    </location>
</feature>
<feature type="compositionally biased region" description="Polar residues" evidence="1">
    <location>
        <begin position="59"/>
        <end position="69"/>
    </location>
</feature>
<dbReference type="AlphaFoldDB" id="A0A524RRT0"/>
<sequence length="69" mass="7365">MERVGSERPAGQADSLPDGAPAECEEMLQIQLVVADPPDGMGKERNRVADDNLREEAAVNSQQSSGQGR</sequence>
<evidence type="ECO:0000313" key="2">
    <source>
        <dbReference type="EMBL" id="TGH19186.1"/>
    </source>
</evidence>
<evidence type="ECO:0000313" key="3">
    <source>
        <dbReference type="Proteomes" id="UP000315454"/>
    </source>
</evidence>
<accession>A0A524RRT0</accession>
<feature type="compositionally biased region" description="Basic and acidic residues" evidence="1">
    <location>
        <begin position="41"/>
        <end position="57"/>
    </location>
</feature>
<comment type="caution">
    <text evidence="2">The sequence shown here is derived from an EMBL/GenBank/DDBJ whole genome shotgun (WGS) entry which is preliminary data.</text>
</comment>
<dbReference type="EMBL" id="SRMN01000160">
    <property type="protein sequence ID" value="TGH19186.1"/>
    <property type="molecule type" value="Genomic_DNA"/>
</dbReference>
<proteinExistence type="predicted"/>
<evidence type="ECO:0000256" key="1">
    <source>
        <dbReference type="SAM" id="MobiDB-lite"/>
    </source>
</evidence>
<reference evidence="2 3" key="1">
    <citation type="journal article" date="2019" name="mSystems">
        <title>Life at home and on the roam: Genomic adaptions reflect the dual lifestyle of an intracellular, facultative symbiont.</title>
        <authorList>
            <person name="Burgsdorf I."/>
        </authorList>
    </citation>
    <scope>NUCLEOTIDE SEQUENCE [LARGE SCALE GENOMIC DNA]</scope>
    <source>
        <strain evidence="2">277cI</strain>
    </source>
</reference>
<protein>
    <submittedName>
        <fullName evidence="2">Uncharacterized protein</fullName>
    </submittedName>
</protein>
<organism evidence="2 3">
    <name type="scientific">Aphanocapsa feldmannii 277cI</name>
    <dbReference type="NCBI Taxonomy" id="2507554"/>
    <lineage>
        <taxon>Bacteria</taxon>
        <taxon>Bacillati</taxon>
        <taxon>Cyanobacteriota</taxon>
        <taxon>Cyanophyceae</taxon>
        <taxon>Oscillatoriophycideae</taxon>
        <taxon>Chroococcales</taxon>
        <taxon>Microcystaceae</taxon>
        <taxon>Aphanocapsa</taxon>
    </lineage>
</organism>
<dbReference type="Proteomes" id="UP000315454">
    <property type="component" value="Unassembled WGS sequence"/>
</dbReference>
<name>A0A524RRT0_9CHRO</name>